<feature type="region of interest" description="Disordered" evidence="1">
    <location>
        <begin position="1"/>
        <end position="25"/>
    </location>
</feature>
<reference evidence="2 3" key="1">
    <citation type="submission" date="2021-06" db="EMBL/GenBank/DDBJ databases">
        <title>Caerostris extrusa draft genome.</title>
        <authorList>
            <person name="Kono N."/>
            <person name="Arakawa K."/>
        </authorList>
    </citation>
    <scope>NUCLEOTIDE SEQUENCE [LARGE SCALE GENOMIC DNA]</scope>
</reference>
<dbReference type="EMBL" id="BPLR01008238">
    <property type="protein sequence ID" value="GIY23152.1"/>
    <property type="molecule type" value="Genomic_DNA"/>
</dbReference>
<keyword evidence="3" id="KW-1185">Reference proteome</keyword>
<protein>
    <submittedName>
        <fullName evidence="2">Uncharacterized protein</fullName>
    </submittedName>
</protein>
<accession>A0AAV4RP57</accession>
<name>A0AAV4RP57_CAEEX</name>
<comment type="caution">
    <text evidence="2">The sequence shown here is derived from an EMBL/GenBank/DDBJ whole genome shotgun (WGS) entry which is preliminary data.</text>
</comment>
<evidence type="ECO:0000313" key="2">
    <source>
        <dbReference type="EMBL" id="GIY23152.1"/>
    </source>
</evidence>
<organism evidence="2 3">
    <name type="scientific">Caerostris extrusa</name>
    <name type="common">Bark spider</name>
    <name type="synonym">Caerostris bankana</name>
    <dbReference type="NCBI Taxonomy" id="172846"/>
    <lineage>
        <taxon>Eukaryota</taxon>
        <taxon>Metazoa</taxon>
        <taxon>Ecdysozoa</taxon>
        <taxon>Arthropoda</taxon>
        <taxon>Chelicerata</taxon>
        <taxon>Arachnida</taxon>
        <taxon>Araneae</taxon>
        <taxon>Araneomorphae</taxon>
        <taxon>Entelegynae</taxon>
        <taxon>Araneoidea</taxon>
        <taxon>Araneidae</taxon>
        <taxon>Caerostris</taxon>
    </lineage>
</organism>
<evidence type="ECO:0000256" key="1">
    <source>
        <dbReference type="SAM" id="MobiDB-lite"/>
    </source>
</evidence>
<feature type="non-terminal residue" evidence="2">
    <location>
        <position position="1"/>
    </location>
</feature>
<gene>
    <name evidence="2" type="ORF">CEXT_733281</name>
</gene>
<dbReference type="AlphaFoldDB" id="A0AAV4RP57"/>
<evidence type="ECO:0000313" key="3">
    <source>
        <dbReference type="Proteomes" id="UP001054945"/>
    </source>
</evidence>
<proteinExistence type="predicted"/>
<dbReference type="Proteomes" id="UP001054945">
    <property type="component" value="Unassembled WGS sequence"/>
</dbReference>
<sequence>ITRRLQRSSSSNSEALSEAKKVAEF</sequence>